<dbReference type="Gene3D" id="3.30.450.40">
    <property type="match status" value="1"/>
</dbReference>
<keyword evidence="5" id="KW-0418">Kinase</keyword>
<dbReference type="Gene3D" id="3.40.50.2300">
    <property type="match status" value="1"/>
</dbReference>
<dbReference type="InterPro" id="IPR004358">
    <property type="entry name" value="Sig_transdc_His_kin-like_C"/>
</dbReference>
<dbReference type="SMART" id="SM00448">
    <property type="entry name" value="REC"/>
    <property type="match status" value="1"/>
</dbReference>
<proteinExistence type="predicted"/>
<reference evidence="10 11" key="1">
    <citation type="submission" date="2020-09" db="EMBL/GenBank/DDBJ databases">
        <title>Brevundimonas sp. LVF1 isolated from an oligotrophic pond in Goettingen, Germany.</title>
        <authorList>
            <person name="Friedrich I."/>
            <person name="Klassen A."/>
            <person name="Neubauer H."/>
            <person name="Schneider D."/>
            <person name="Hertel R."/>
            <person name="Daniel R."/>
        </authorList>
    </citation>
    <scope>NUCLEOTIDE SEQUENCE [LARGE SCALE GENOMIC DNA]</scope>
    <source>
        <strain evidence="10 11">LVF1</strain>
    </source>
</reference>
<dbReference type="Pfam" id="PF00072">
    <property type="entry name" value="Response_reg"/>
    <property type="match status" value="1"/>
</dbReference>
<dbReference type="InterPro" id="IPR003661">
    <property type="entry name" value="HisK_dim/P_dom"/>
</dbReference>
<organism evidence="10 11">
    <name type="scientific">Brevundimonas pondensis</name>
    <dbReference type="NCBI Taxonomy" id="2774189"/>
    <lineage>
        <taxon>Bacteria</taxon>
        <taxon>Pseudomonadati</taxon>
        <taxon>Pseudomonadota</taxon>
        <taxon>Alphaproteobacteria</taxon>
        <taxon>Caulobacterales</taxon>
        <taxon>Caulobacteraceae</taxon>
        <taxon>Brevundimonas</taxon>
    </lineage>
</organism>
<dbReference type="SMART" id="SM00388">
    <property type="entry name" value="HisKA"/>
    <property type="match status" value="1"/>
</dbReference>
<evidence type="ECO:0000256" key="5">
    <source>
        <dbReference type="ARBA" id="ARBA00022777"/>
    </source>
</evidence>
<feature type="domain" description="Response regulatory" evidence="9">
    <location>
        <begin position="490"/>
        <end position="607"/>
    </location>
</feature>
<dbReference type="PANTHER" id="PTHR45339:SF5">
    <property type="entry name" value="HISTIDINE KINASE"/>
    <property type="match status" value="1"/>
</dbReference>
<dbReference type="InterPro" id="IPR011006">
    <property type="entry name" value="CheY-like_superfamily"/>
</dbReference>
<evidence type="ECO:0000259" key="9">
    <source>
        <dbReference type="PROSITE" id="PS50110"/>
    </source>
</evidence>
<dbReference type="PRINTS" id="PR00344">
    <property type="entry name" value="BCTRLSENSOR"/>
</dbReference>
<dbReference type="PANTHER" id="PTHR45339">
    <property type="entry name" value="HYBRID SIGNAL TRANSDUCTION HISTIDINE KINASE J"/>
    <property type="match status" value="1"/>
</dbReference>
<dbReference type="Pfam" id="PF13185">
    <property type="entry name" value="GAF_2"/>
    <property type="match status" value="1"/>
</dbReference>
<evidence type="ECO:0000256" key="3">
    <source>
        <dbReference type="ARBA" id="ARBA00022553"/>
    </source>
</evidence>
<dbReference type="SUPFAM" id="SSF55874">
    <property type="entry name" value="ATPase domain of HSP90 chaperone/DNA topoisomerase II/histidine kinase"/>
    <property type="match status" value="1"/>
</dbReference>
<dbReference type="Gene3D" id="1.10.287.130">
    <property type="match status" value="1"/>
</dbReference>
<dbReference type="SUPFAM" id="SSF55781">
    <property type="entry name" value="GAF domain-like"/>
    <property type="match status" value="1"/>
</dbReference>
<evidence type="ECO:0000256" key="7">
    <source>
        <dbReference type="SAM" id="Coils"/>
    </source>
</evidence>
<dbReference type="SUPFAM" id="SSF47384">
    <property type="entry name" value="Homodimeric domain of signal transducing histidine kinase"/>
    <property type="match status" value="1"/>
</dbReference>
<dbReference type="InterPro" id="IPR036097">
    <property type="entry name" value="HisK_dim/P_sf"/>
</dbReference>
<comment type="catalytic activity">
    <reaction evidence="1">
        <text>ATP + protein L-histidine = ADP + protein N-phospho-L-histidine.</text>
        <dbReference type="EC" id="2.7.13.3"/>
    </reaction>
</comment>
<dbReference type="SMART" id="SM00065">
    <property type="entry name" value="GAF"/>
    <property type="match status" value="1"/>
</dbReference>
<dbReference type="PROSITE" id="PS50109">
    <property type="entry name" value="HIS_KIN"/>
    <property type="match status" value="1"/>
</dbReference>
<dbReference type="SUPFAM" id="SSF52172">
    <property type="entry name" value="CheY-like"/>
    <property type="match status" value="1"/>
</dbReference>
<dbReference type="InterPro" id="IPR003594">
    <property type="entry name" value="HATPase_dom"/>
</dbReference>
<dbReference type="CDD" id="cd00082">
    <property type="entry name" value="HisKA"/>
    <property type="match status" value="1"/>
</dbReference>
<dbReference type="EMBL" id="CP062006">
    <property type="protein sequence ID" value="QTC88608.1"/>
    <property type="molecule type" value="Genomic_DNA"/>
</dbReference>
<keyword evidence="7" id="KW-0175">Coiled coil</keyword>
<dbReference type="CDD" id="cd17546">
    <property type="entry name" value="REC_hyHK_CKI1_RcsC-like"/>
    <property type="match status" value="1"/>
</dbReference>
<dbReference type="InterPro" id="IPR001789">
    <property type="entry name" value="Sig_transdc_resp-reg_receiver"/>
</dbReference>
<evidence type="ECO:0000313" key="10">
    <source>
        <dbReference type="EMBL" id="QTC88608.1"/>
    </source>
</evidence>
<evidence type="ECO:0000256" key="4">
    <source>
        <dbReference type="ARBA" id="ARBA00022679"/>
    </source>
</evidence>
<dbReference type="InterPro" id="IPR029016">
    <property type="entry name" value="GAF-like_dom_sf"/>
</dbReference>
<dbReference type="InterPro" id="IPR003018">
    <property type="entry name" value="GAF"/>
</dbReference>
<dbReference type="PROSITE" id="PS50110">
    <property type="entry name" value="RESPONSE_REGULATORY"/>
    <property type="match status" value="1"/>
</dbReference>
<keyword evidence="3 6" id="KW-0597">Phosphoprotein</keyword>
<evidence type="ECO:0000256" key="1">
    <source>
        <dbReference type="ARBA" id="ARBA00000085"/>
    </source>
</evidence>
<evidence type="ECO:0000259" key="8">
    <source>
        <dbReference type="PROSITE" id="PS50109"/>
    </source>
</evidence>
<dbReference type="InterPro" id="IPR005467">
    <property type="entry name" value="His_kinase_dom"/>
</dbReference>
<gene>
    <name evidence="10" type="ORF">IFE19_04340</name>
</gene>
<dbReference type="EC" id="2.7.13.3" evidence="2"/>
<dbReference type="InterPro" id="IPR036890">
    <property type="entry name" value="HATPase_C_sf"/>
</dbReference>
<dbReference type="SMART" id="SM00387">
    <property type="entry name" value="HATPase_c"/>
    <property type="match status" value="1"/>
</dbReference>
<evidence type="ECO:0000256" key="6">
    <source>
        <dbReference type="PROSITE-ProRule" id="PRU00169"/>
    </source>
</evidence>
<keyword evidence="11" id="KW-1185">Reference proteome</keyword>
<feature type="domain" description="Histidine kinase" evidence="8">
    <location>
        <begin position="248"/>
        <end position="468"/>
    </location>
</feature>
<accession>A0ABX7SQ81</accession>
<protein>
    <recommendedName>
        <fullName evidence="2">histidine kinase</fullName>
        <ecNumber evidence="2">2.7.13.3</ecNumber>
    </recommendedName>
</protein>
<dbReference type="Pfam" id="PF00512">
    <property type="entry name" value="HisKA"/>
    <property type="match status" value="1"/>
</dbReference>
<dbReference type="RefSeq" id="WP_207826016.1">
    <property type="nucleotide sequence ID" value="NZ_CP062006.1"/>
</dbReference>
<sequence length="620" mass="67230">MEVDHDDYTTRLERRLQRERAARRAAEAIVEGSTRELFLRAERLRLLETIAVACNLSQDADAALKTTLEQVCGFTGWPVGHAYVRKHGRRVVMASTRLWWVRDNEDAADFCSRSESFTFTAGVGLPGRVMAEKTPVWIPDVTIADNFLRTEVAKQCGLRAAFAFPVMVGREVAAVLEFFSYKVAEPDEAILRTMAQIGVQLGRVIERSRAEAEAKARNAKLERMVKEAEAQRVAAEAANRAKSAFLAVTSHEVRTPLNAVLGLTEGLARTPLSPRQQSLVDGVRESGGMLLRLLNAVLDLAQIEAGKMSAHMGTFDLGGAMDAVGRVWTPRAKEMGVDLIIDLDGLPDDCALVSDKGKIEQTMVNLLSNALKFSPEGSELVLAVSAERTRDRYQVRVEIIDQGPGVSPEDRARIFEAFEQTDSGRQVGGTGLGLAICAGNMASLGGTIGQDETPDGRCRFWFEFPAEAGAAVQDVDPVDVLEASMDRPLRVLAAEDNAANRQVLQVLLEPLGVELTLVEDGLAAVEAVQVNAFDLILMDASMPRMDGAEAVRAIRAMGGLPREMPIFMLTANVFAEDVSRYRAAGVDGVLKKPIEVGELFAALAGAAARVEQPEAMEKAG</sequence>
<dbReference type="Proteomes" id="UP000663942">
    <property type="component" value="Chromosome"/>
</dbReference>
<evidence type="ECO:0000256" key="2">
    <source>
        <dbReference type="ARBA" id="ARBA00012438"/>
    </source>
</evidence>
<dbReference type="Gene3D" id="3.30.565.10">
    <property type="entry name" value="Histidine kinase-like ATPase, C-terminal domain"/>
    <property type="match status" value="1"/>
</dbReference>
<name>A0ABX7SQ81_9CAUL</name>
<keyword evidence="4" id="KW-0808">Transferase</keyword>
<evidence type="ECO:0000313" key="11">
    <source>
        <dbReference type="Proteomes" id="UP000663942"/>
    </source>
</evidence>
<dbReference type="Pfam" id="PF02518">
    <property type="entry name" value="HATPase_c"/>
    <property type="match status" value="1"/>
</dbReference>
<feature type="modified residue" description="4-aspartylphosphate" evidence="6">
    <location>
        <position position="539"/>
    </location>
</feature>
<feature type="coiled-coil region" evidence="7">
    <location>
        <begin position="207"/>
        <end position="241"/>
    </location>
</feature>